<organism evidence="2 3">
    <name type="scientific">Thermoactinomyces intermedius</name>
    <dbReference type="NCBI Taxonomy" id="2024"/>
    <lineage>
        <taxon>Bacteria</taxon>
        <taxon>Bacillati</taxon>
        <taxon>Bacillota</taxon>
        <taxon>Bacilli</taxon>
        <taxon>Bacillales</taxon>
        <taxon>Thermoactinomycetaceae</taxon>
        <taxon>Thermoactinomyces</taxon>
    </lineage>
</organism>
<keyword evidence="3" id="KW-1185">Reference proteome</keyword>
<dbReference type="SMART" id="SM00860">
    <property type="entry name" value="SMI1_KNR4"/>
    <property type="match status" value="1"/>
</dbReference>
<proteinExistence type="predicted"/>
<name>A0A8I1AGG9_THEIN</name>
<dbReference type="SUPFAM" id="SSF160631">
    <property type="entry name" value="SMI1/KNR4-like"/>
    <property type="match status" value="1"/>
</dbReference>
<accession>A0A8I1AGG9</accession>
<dbReference type="AlphaFoldDB" id="A0A8I1AGG9"/>
<comment type="caution">
    <text evidence="2">The sequence shown here is derived from an EMBL/GenBank/DDBJ whole genome shotgun (WGS) entry which is preliminary data.</text>
</comment>
<feature type="domain" description="Knr4/Smi1-like" evidence="1">
    <location>
        <begin position="10"/>
        <end position="151"/>
    </location>
</feature>
<sequence>MIKWEAVKQPATDEDIQHIEDFVGKKLPGDYVELAKVYHGSVPGVCIDVDGEPYPFDQLLSVSKEDGEEEDFCHVIGAYRHMYLDENSDPTLPEGFVPFALDGQNKWYCFDYRESTESPAIVLINWEAHYEDDPDYVVTFIKESFNELLESLYKL</sequence>
<reference evidence="2 3" key="1">
    <citation type="submission" date="2020-12" db="EMBL/GenBank/DDBJ databases">
        <title>WGS of Thermoactinomyces spp.</title>
        <authorList>
            <person name="Cheng K."/>
        </authorList>
    </citation>
    <scope>NUCLEOTIDE SEQUENCE [LARGE SCALE GENOMIC DNA]</scope>
    <source>
        <strain evidence="3">CICC 10671\DSM 43846</strain>
    </source>
</reference>
<gene>
    <name evidence="2" type="ORF">I8U20_09410</name>
</gene>
<dbReference type="Pfam" id="PF09346">
    <property type="entry name" value="SMI1_KNR4"/>
    <property type="match status" value="1"/>
</dbReference>
<evidence type="ECO:0000313" key="3">
    <source>
        <dbReference type="Proteomes" id="UP000633619"/>
    </source>
</evidence>
<dbReference type="InterPro" id="IPR037883">
    <property type="entry name" value="Knr4/Smi1-like_sf"/>
</dbReference>
<dbReference type="EMBL" id="JAECVW010000004">
    <property type="protein sequence ID" value="MBH8595548.1"/>
    <property type="molecule type" value="Genomic_DNA"/>
</dbReference>
<dbReference type="Gene3D" id="3.40.1580.10">
    <property type="entry name" value="SMI1/KNR4-like"/>
    <property type="match status" value="1"/>
</dbReference>
<dbReference type="Proteomes" id="UP000633619">
    <property type="component" value="Unassembled WGS sequence"/>
</dbReference>
<evidence type="ECO:0000313" key="2">
    <source>
        <dbReference type="EMBL" id="MBH8595548.1"/>
    </source>
</evidence>
<dbReference type="InterPro" id="IPR018958">
    <property type="entry name" value="Knr4/Smi1-like_dom"/>
</dbReference>
<dbReference type="RefSeq" id="WP_181733041.1">
    <property type="nucleotide sequence ID" value="NZ_JACEIR010000017.1"/>
</dbReference>
<evidence type="ECO:0000259" key="1">
    <source>
        <dbReference type="SMART" id="SM00860"/>
    </source>
</evidence>
<protein>
    <submittedName>
        <fullName evidence="2">SMI1/KNR4 family protein</fullName>
    </submittedName>
</protein>